<evidence type="ECO:0000259" key="1">
    <source>
        <dbReference type="Pfam" id="PF14576"/>
    </source>
</evidence>
<dbReference type="Pfam" id="PF14577">
    <property type="entry name" value="SEO_C"/>
    <property type="match status" value="1"/>
</dbReference>
<dbReference type="GO" id="GO:0010088">
    <property type="term" value="P:phloem development"/>
    <property type="evidence" value="ECO:0007669"/>
    <property type="project" value="InterPro"/>
</dbReference>
<dbReference type="GeneID" id="109706367"/>
<sequence length="708" mass="80683">MASFAAGMAAAAQKAQPIRGERHLFSASDDSAIIKQILATHTPDGREVDARPLLQVVEDVLQRATPTVVVMPHTLLDQVVEEKAHQVETVGMLEALAYTIHKISCEITCKCSGGSDAHAITLTLFNSLSSYSWDAKVVLALAAFAVSHGEFWLTAQLHTVSPLAKSIALLKQLPDILEHTDILKPRFDAVNNLIRAMLDVTKCIIQFTELPSEYISVDSPDMSTAMAHIPTAVYWTVRSIVACAAQIIGLIGLGHEYITSTTEAWELSSLAHKVSNIHGHLTKQLNLCHRYIDEKKQVESYQNLVRLFDTVHIDNMKILRALVSSKEDHTLFDGTTKRRVSIDVLRRKIVMLYISDLNISNEELLMLVQIYNDIHHGRLERHYEIIWLPITDKHDPWDESKDATFHRLVSIMPWYSAHHPSSVDPVVAKYVREMWHFEKKPLLVVLDPQGRVVCPNALHMIWIWGSLAYPFTSNREEALWKEETWRLEFLIDEIDPILLSSIKEGKYVCLYGSEDIEWIRKFTKLMRHACEEVGVQVEMVYVGKSNPKERVRKVVAAIAAEKLSSYWEDLVMIWFFWVRLESMWHSKIQRGKSVDDDPIMQEVMTMLSFDGSDEGWAVISRGSFEMVKSGGKKLIDCLVQFDEWKASVEGEDGFVRALTTALVPHQTREHCTRLILPVDARRIQEQLVVCAECKRPMEKYVLYRCCND</sequence>
<dbReference type="InterPro" id="IPR027944">
    <property type="entry name" value="SEO_C"/>
</dbReference>
<dbReference type="AlphaFoldDB" id="A0A6P5EN64"/>
<feature type="domain" description="Sieve element occlusion N-terminal" evidence="1">
    <location>
        <begin position="28"/>
        <end position="312"/>
    </location>
</feature>
<proteinExistence type="predicted"/>
<dbReference type="OrthoDB" id="1854460at2759"/>
<dbReference type="Gene3D" id="3.40.30.10">
    <property type="entry name" value="Glutaredoxin"/>
    <property type="match status" value="1"/>
</dbReference>
<evidence type="ECO:0000313" key="4">
    <source>
        <dbReference type="RefSeq" id="XP_020082750.1"/>
    </source>
</evidence>
<dbReference type="Pfam" id="PF14576">
    <property type="entry name" value="SEO_N"/>
    <property type="match status" value="1"/>
</dbReference>
<organism evidence="3 4">
    <name type="scientific">Ananas comosus</name>
    <name type="common">Pineapple</name>
    <name type="synonym">Ananas ananas</name>
    <dbReference type="NCBI Taxonomy" id="4615"/>
    <lineage>
        <taxon>Eukaryota</taxon>
        <taxon>Viridiplantae</taxon>
        <taxon>Streptophyta</taxon>
        <taxon>Embryophyta</taxon>
        <taxon>Tracheophyta</taxon>
        <taxon>Spermatophyta</taxon>
        <taxon>Magnoliopsida</taxon>
        <taxon>Liliopsida</taxon>
        <taxon>Poales</taxon>
        <taxon>Bromeliaceae</taxon>
        <taxon>Bromelioideae</taxon>
        <taxon>Ananas</taxon>
    </lineage>
</organism>
<dbReference type="RefSeq" id="XP_020082750.1">
    <property type="nucleotide sequence ID" value="XM_020227161.1"/>
</dbReference>
<evidence type="ECO:0000313" key="3">
    <source>
        <dbReference type="Proteomes" id="UP000515123"/>
    </source>
</evidence>
<name>A0A6P5EN64_ANACO</name>
<reference evidence="4" key="2">
    <citation type="submission" date="2025-08" db="UniProtKB">
        <authorList>
            <consortium name="RefSeq"/>
        </authorList>
    </citation>
    <scope>IDENTIFICATION</scope>
    <source>
        <tissue evidence="4">Leaf</tissue>
    </source>
</reference>
<evidence type="ECO:0000259" key="2">
    <source>
        <dbReference type="Pfam" id="PF14577"/>
    </source>
</evidence>
<keyword evidence="3" id="KW-1185">Reference proteome</keyword>
<protein>
    <submittedName>
        <fullName evidence="4">Protein SIEVE ELEMENT OCCLUSION B-like</fullName>
    </submittedName>
</protein>
<feature type="domain" description="Sieve element occlusion C-terminal" evidence="2">
    <location>
        <begin position="475"/>
        <end position="707"/>
    </location>
</feature>
<dbReference type="InterPro" id="IPR027942">
    <property type="entry name" value="SEO_N"/>
</dbReference>
<dbReference type="InterPro" id="IPR039299">
    <property type="entry name" value="SEOA"/>
</dbReference>
<dbReference type="PANTHER" id="PTHR33232">
    <property type="entry name" value="PROTEIN SIEVE ELEMENT OCCLUSION B-LIKE"/>
    <property type="match status" value="1"/>
</dbReference>
<reference evidence="3" key="1">
    <citation type="journal article" date="2015" name="Nat. Genet.">
        <title>The pineapple genome and the evolution of CAM photosynthesis.</title>
        <authorList>
            <person name="Ming R."/>
            <person name="VanBuren R."/>
            <person name="Wai C.M."/>
            <person name="Tang H."/>
            <person name="Schatz M.C."/>
            <person name="Bowers J.E."/>
            <person name="Lyons E."/>
            <person name="Wang M.L."/>
            <person name="Chen J."/>
            <person name="Biggers E."/>
            <person name="Zhang J."/>
            <person name="Huang L."/>
            <person name="Zhang L."/>
            <person name="Miao W."/>
            <person name="Zhang J."/>
            <person name="Ye Z."/>
            <person name="Miao C."/>
            <person name="Lin Z."/>
            <person name="Wang H."/>
            <person name="Zhou H."/>
            <person name="Yim W.C."/>
            <person name="Priest H.D."/>
            <person name="Zheng C."/>
            <person name="Woodhouse M."/>
            <person name="Edger P.P."/>
            <person name="Guyot R."/>
            <person name="Guo H.B."/>
            <person name="Guo H."/>
            <person name="Zheng G."/>
            <person name="Singh R."/>
            <person name="Sharma A."/>
            <person name="Min X."/>
            <person name="Zheng Y."/>
            <person name="Lee H."/>
            <person name="Gurtowski J."/>
            <person name="Sedlazeck F.J."/>
            <person name="Harkess A."/>
            <person name="McKain M.R."/>
            <person name="Liao Z."/>
            <person name="Fang J."/>
            <person name="Liu J."/>
            <person name="Zhang X."/>
            <person name="Zhang Q."/>
            <person name="Hu W."/>
            <person name="Qin Y."/>
            <person name="Wang K."/>
            <person name="Chen L.Y."/>
            <person name="Shirley N."/>
            <person name="Lin Y.R."/>
            <person name="Liu L.Y."/>
            <person name="Hernandez A.G."/>
            <person name="Wright C.L."/>
            <person name="Bulone V."/>
            <person name="Tuskan G.A."/>
            <person name="Heath K."/>
            <person name="Zee F."/>
            <person name="Moore P.H."/>
            <person name="Sunkar R."/>
            <person name="Leebens-Mack J.H."/>
            <person name="Mockler T."/>
            <person name="Bennetzen J.L."/>
            <person name="Freeling M."/>
            <person name="Sankoff D."/>
            <person name="Paterson A.H."/>
            <person name="Zhu X."/>
            <person name="Yang X."/>
            <person name="Smith J.A."/>
            <person name="Cushman J.C."/>
            <person name="Paull R.E."/>
            <person name="Yu Q."/>
        </authorList>
    </citation>
    <scope>NUCLEOTIDE SEQUENCE [LARGE SCALE GENOMIC DNA]</scope>
    <source>
        <strain evidence="3">cv. F153</strain>
    </source>
</reference>
<dbReference type="Proteomes" id="UP000515123">
    <property type="component" value="Unplaced"/>
</dbReference>
<gene>
    <name evidence="4" type="primary">LOC109706367</name>
</gene>
<accession>A0A6P5EN64</accession>
<dbReference type="PANTHER" id="PTHR33232:SF20">
    <property type="entry name" value="PROTEIN SIEVE ELEMENT OCCLUSION B-LIKE"/>
    <property type="match status" value="1"/>
</dbReference>